<evidence type="ECO:0000313" key="1">
    <source>
        <dbReference type="EMBL" id="MEW9807022.1"/>
    </source>
</evidence>
<proteinExistence type="predicted"/>
<keyword evidence="2" id="KW-1185">Reference proteome</keyword>
<evidence type="ECO:0000313" key="2">
    <source>
        <dbReference type="Proteomes" id="UP001556196"/>
    </source>
</evidence>
<sequence length="85" mass="9980">METAFMSETSAWDLHRQAQRQHVIDREYQRQQREAANKEYEAELRRRCAVQRGDQSPYESDVREARSAARKLADGAAAFFSFGRR</sequence>
<reference evidence="1 2" key="1">
    <citation type="submission" date="2024-06" db="EMBL/GenBank/DDBJ databases">
        <authorList>
            <person name="Tuo L."/>
        </authorList>
    </citation>
    <scope>NUCLEOTIDE SEQUENCE [LARGE SCALE GENOMIC DNA]</scope>
    <source>
        <strain evidence="1 2">ZMM04-5</strain>
    </source>
</reference>
<protein>
    <recommendedName>
        <fullName evidence="3">Flagellar FliJ protein</fullName>
    </recommendedName>
</protein>
<gene>
    <name evidence="1" type="ORF">ABUE31_13605</name>
</gene>
<organism evidence="1 2">
    <name type="scientific">Mesorhizobium marinum</name>
    <dbReference type="NCBI Taxonomy" id="3228790"/>
    <lineage>
        <taxon>Bacteria</taxon>
        <taxon>Pseudomonadati</taxon>
        <taxon>Pseudomonadota</taxon>
        <taxon>Alphaproteobacteria</taxon>
        <taxon>Hyphomicrobiales</taxon>
        <taxon>Phyllobacteriaceae</taxon>
        <taxon>Mesorhizobium</taxon>
    </lineage>
</organism>
<dbReference type="Proteomes" id="UP001556196">
    <property type="component" value="Unassembled WGS sequence"/>
</dbReference>
<comment type="caution">
    <text evidence="1">The sequence shown here is derived from an EMBL/GenBank/DDBJ whole genome shotgun (WGS) entry which is preliminary data.</text>
</comment>
<evidence type="ECO:0008006" key="3">
    <source>
        <dbReference type="Google" id="ProtNLM"/>
    </source>
</evidence>
<accession>A0ABV3R385</accession>
<dbReference type="EMBL" id="JBFOCI010000003">
    <property type="protein sequence ID" value="MEW9807022.1"/>
    <property type="molecule type" value="Genomic_DNA"/>
</dbReference>
<dbReference type="RefSeq" id="WP_367724143.1">
    <property type="nucleotide sequence ID" value="NZ_JBFOCI010000003.1"/>
</dbReference>
<name>A0ABV3R385_9HYPH</name>